<dbReference type="EMBL" id="SWKU01000005">
    <property type="protein sequence ID" value="KAF3006690.1"/>
    <property type="molecule type" value="Genomic_DNA"/>
</dbReference>
<proteinExistence type="inferred from homology"/>
<evidence type="ECO:0000256" key="3">
    <source>
        <dbReference type="ARBA" id="ARBA00022692"/>
    </source>
</evidence>
<gene>
    <name evidence="7" type="primary">PMP3_1</name>
    <name evidence="7" type="ORF">E8E13_008834</name>
</gene>
<evidence type="ECO:0000313" key="7">
    <source>
        <dbReference type="EMBL" id="KAF3006690.1"/>
    </source>
</evidence>
<dbReference type="AlphaFoldDB" id="A0A9P4TK55"/>
<dbReference type="InterPro" id="IPR000612">
    <property type="entry name" value="PMP3"/>
</dbReference>
<keyword evidence="5 6" id="KW-0472">Membrane</keyword>
<dbReference type="Proteomes" id="UP000801428">
    <property type="component" value="Unassembled WGS sequence"/>
</dbReference>
<evidence type="ECO:0000256" key="1">
    <source>
        <dbReference type="ARBA" id="ARBA00004370"/>
    </source>
</evidence>
<feature type="transmembrane region" description="Helical" evidence="6">
    <location>
        <begin position="12"/>
        <end position="30"/>
    </location>
</feature>
<evidence type="ECO:0000256" key="4">
    <source>
        <dbReference type="ARBA" id="ARBA00022989"/>
    </source>
</evidence>
<evidence type="ECO:0000313" key="8">
    <source>
        <dbReference type="Proteomes" id="UP000801428"/>
    </source>
</evidence>
<keyword evidence="4 6" id="KW-1133">Transmembrane helix</keyword>
<feature type="transmembrane region" description="Helical" evidence="6">
    <location>
        <begin position="36"/>
        <end position="58"/>
    </location>
</feature>
<comment type="caution">
    <text evidence="7">The sequence shown here is derived from an EMBL/GenBank/DDBJ whole genome shotgun (WGS) entry which is preliminary data.</text>
</comment>
<sequence length="77" mass="8421">MGSGAPSSTSNVCLYFIAIFIPFLPVLLRRGCGADLLINICLDILGWIPGVLHSWWIISQSEVHPKSMGRADGRRPV</sequence>
<dbReference type="PANTHER" id="PTHR21659">
    <property type="entry name" value="HYDROPHOBIC PROTEIN RCI2 LOW TEMPERATURE AND SALT RESPONSIVE PROTEIN LTI6 -RELATED"/>
    <property type="match status" value="1"/>
</dbReference>
<dbReference type="OrthoDB" id="2802411at2759"/>
<organism evidence="7 8">
    <name type="scientific">Curvularia kusanoi</name>
    <name type="common">Cochliobolus kusanoi</name>
    <dbReference type="NCBI Taxonomy" id="90978"/>
    <lineage>
        <taxon>Eukaryota</taxon>
        <taxon>Fungi</taxon>
        <taxon>Dikarya</taxon>
        <taxon>Ascomycota</taxon>
        <taxon>Pezizomycotina</taxon>
        <taxon>Dothideomycetes</taxon>
        <taxon>Pleosporomycetidae</taxon>
        <taxon>Pleosporales</taxon>
        <taxon>Pleosporineae</taxon>
        <taxon>Pleosporaceae</taxon>
        <taxon>Curvularia</taxon>
    </lineage>
</organism>
<evidence type="ECO:0000256" key="6">
    <source>
        <dbReference type="SAM" id="Phobius"/>
    </source>
</evidence>
<keyword evidence="3 6" id="KW-0812">Transmembrane</keyword>
<evidence type="ECO:0000256" key="5">
    <source>
        <dbReference type="ARBA" id="ARBA00023136"/>
    </source>
</evidence>
<dbReference type="PANTHER" id="PTHR21659:SF112">
    <property type="entry name" value="PROTEIN SNA2-RELATED"/>
    <property type="match status" value="1"/>
</dbReference>
<evidence type="ECO:0000256" key="2">
    <source>
        <dbReference type="ARBA" id="ARBA00009530"/>
    </source>
</evidence>
<comment type="subcellular location">
    <subcellularLocation>
        <location evidence="1">Membrane</location>
    </subcellularLocation>
</comment>
<comment type="similarity">
    <text evidence="2">Belongs to the UPF0057 (PMP3) family.</text>
</comment>
<dbReference type="GO" id="GO:0016020">
    <property type="term" value="C:membrane"/>
    <property type="evidence" value="ECO:0007669"/>
    <property type="project" value="UniProtKB-SubCell"/>
</dbReference>
<accession>A0A9P4TK55</accession>
<dbReference type="Pfam" id="PF01679">
    <property type="entry name" value="Pmp3"/>
    <property type="match status" value="1"/>
</dbReference>
<name>A0A9P4TK55_CURKU</name>
<keyword evidence="8" id="KW-1185">Reference proteome</keyword>
<reference evidence="7" key="1">
    <citation type="submission" date="2019-04" db="EMBL/GenBank/DDBJ databases">
        <title>Sequencing of skin fungus with MAO and IRED activity.</title>
        <authorList>
            <person name="Marsaioli A.J."/>
            <person name="Bonatto J.M.C."/>
            <person name="Reis Junior O."/>
        </authorList>
    </citation>
    <scope>NUCLEOTIDE SEQUENCE</scope>
    <source>
        <strain evidence="7">30M1</strain>
    </source>
</reference>
<protein>
    <submittedName>
        <fullName evidence="7">Plasma membrane proteolipid Pmp3</fullName>
    </submittedName>
</protein>